<evidence type="ECO:0000259" key="3">
    <source>
        <dbReference type="Pfam" id="PF01370"/>
    </source>
</evidence>
<name>A0A6A6CZQ4_ZASCE</name>
<evidence type="ECO:0000313" key="5">
    <source>
        <dbReference type="Proteomes" id="UP000799537"/>
    </source>
</evidence>
<proteinExistence type="inferred from homology"/>
<dbReference type="SUPFAM" id="SSF51735">
    <property type="entry name" value="NAD(P)-binding Rossmann-fold domains"/>
    <property type="match status" value="1"/>
</dbReference>
<comment type="similarity">
    <text evidence="2">Belongs to the NAD(P)-dependent epimerase/dehydratase family. Dihydroflavonol-4-reductase subfamily.</text>
</comment>
<organism evidence="4 5">
    <name type="scientific">Zasmidium cellare ATCC 36951</name>
    <dbReference type="NCBI Taxonomy" id="1080233"/>
    <lineage>
        <taxon>Eukaryota</taxon>
        <taxon>Fungi</taxon>
        <taxon>Dikarya</taxon>
        <taxon>Ascomycota</taxon>
        <taxon>Pezizomycotina</taxon>
        <taxon>Dothideomycetes</taxon>
        <taxon>Dothideomycetidae</taxon>
        <taxon>Mycosphaerellales</taxon>
        <taxon>Mycosphaerellaceae</taxon>
        <taxon>Zasmidium</taxon>
    </lineage>
</organism>
<dbReference type="InterPro" id="IPR036291">
    <property type="entry name" value="NAD(P)-bd_dom_sf"/>
</dbReference>
<sequence>MANSLVLVTGATGHLGFKVLLLALKEGYEVKAAIRKAEQELRITRVKSIQPYLKNLTFVVVPDITAKDAYVNAVKSVDYVIHCASPIASNANNQGETWSHLFYDPAIQGTISMLEAATKSSSVKRVVITSSIFVLEGWNTGKTAGALDIIPAPSKSNADNSVSRVEAYALSKIFAHHAAKEFFEAHRPSFGLIRITSGYVQGANELNESTTDARNGSNNALMHCSWRNGAHVASLSPGVKASGAHTNFIVAGNGGRGIPWDEFGTEIRERFPEDVAYGRLNPVAGQESLLTSFDVRSSEEALGFRFAGKKEMVESLVGQYLKLLDSVQGTRRRQL</sequence>
<gene>
    <name evidence="4" type="ORF">M409DRAFT_51105</name>
</gene>
<dbReference type="Pfam" id="PF01370">
    <property type="entry name" value="Epimerase"/>
    <property type="match status" value="1"/>
</dbReference>
<dbReference type="GO" id="GO:0016616">
    <property type="term" value="F:oxidoreductase activity, acting on the CH-OH group of donors, NAD or NADP as acceptor"/>
    <property type="evidence" value="ECO:0007669"/>
    <property type="project" value="TreeGrafter"/>
</dbReference>
<dbReference type="PANTHER" id="PTHR10366">
    <property type="entry name" value="NAD DEPENDENT EPIMERASE/DEHYDRATASE"/>
    <property type="match status" value="1"/>
</dbReference>
<dbReference type="AlphaFoldDB" id="A0A6A6CZQ4"/>
<evidence type="ECO:0000256" key="2">
    <source>
        <dbReference type="ARBA" id="ARBA00023445"/>
    </source>
</evidence>
<feature type="domain" description="NAD-dependent epimerase/dehydratase" evidence="3">
    <location>
        <begin position="6"/>
        <end position="202"/>
    </location>
</feature>
<dbReference type="EMBL" id="ML993584">
    <property type="protein sequence ID" value="KAF2170856.1"/>
    <property type="molecule type" value="Genomic_DNA"/>
</dbReference>
<dbReference type="RefSeq" id="XP_033671745.1">
    <property type="nucleotide sequence ID" value="XM_033811714.1"/>
</dbReference>
<dbReference type="OrthoDB" id="2735536at2759"/>
<dbReference type="PANTHER" id="PTHR10366:SF564">
    <property type="entry name" value="STEROL-4-ALPHA-CARBOXYLATE 3-DEHYDROGENASE, DECARBOXYLATING"/>
    <property type="match status" value="1"/>
</dbReference>
<dbReference type="InterPro" id="IPR050425">
    <property type="entry name" value="NAD(P)_dehydrat-like"/>
</dbReference>
<dbReference type="Proteomes" id="UP000799537">
    <property type="component" value="Unassembled WGS sequence"/>
</dbReference>
<reference evidence="4" key="1">
    <citation type="journal article" date="2020" name="Stud. Mycol.">
        <title>101 Dothideomycetes genomes: a test case for predicting lifestyles and emergence of pathogens.</title>
        <authorList>
            <person name="Haridas S."/>
            <person name="Albert R."/>
            <person name="Binder M."/>
            <person name="Bloem J."/>
            <person name="Labutti K."/>
            <person name="Salamov A."/>
            <person name="Andreopoulos B."/>
            <person name="Baker S."/>
            <person name="Barry K."/>
            <person name="Bills G."/>
            <person name="Bluhm B."/>
            <person name="Cannon C."/>
            <person name="Castanera R."/>
            <person name="Culley D."/>
            <person name="Daum C."/>
            <person name="Ezra D."/>
            <person name="Gonzalez J."/>
            <person name="Henrissat B."/>
            <person name="Kuo A."/>
            <person name="Liang C."/>
            <person name="Lipzen A."/>
            <person name="Lutzoni F."/>
            <person name="Magnuson J."/>
            <person name="Mondo S."/>
            <person name="Nolan M."/>
            <person name="Ohm R."/>
            <person name="Pangilinan J."/>
            <person name="Park H.-J."/>
            <person name="Ramirez L."/>
            <person name="Alfaro M."/>
            <person name="Sun H."/>
            <person name="Tritt A."/>
            <person name="Yoshinaga Y."/>
            <person name="Zwiers L.-H."/>
            <person name="Turgeon B."/>
            <person name="Goodwin S."/>
            <person name="Spatafora J."/>
            <person name="Crous P."/>
            <person name="Grigoriev I."/>
        </authorList>
    </citation>
    <scope>NUCLEOTIDE SEQUENCE</scope>
    <source>
        <strain evidence="4">ATCC 36951</strain>
    </source>
</reference>
<dbReference type="Gene3D" id="3.40.50.720">
    <property type="entry name" value="NAD(P)-binding Rossmann-like Domain"/>
    <property type="match status" value="1"/>
</dbReference>
<dbReference type="GeneID" id="54564986"/>
<accession>A0A6A6CZQ4</accession>
<evidence type="ECO:0000256" key="1">
    <source>
        <dbReference type="ARBA" id="ARBA00023002"/>
    </source>
</evidence>
<protein>
    <recommendedName>
        <fullName evidence="3">NAD-dependent epimerase/dehydratase domain-containing protein</fullName>
    </recommendedName>
</protein>
<evidence type="ECO:0000313" key="4">
    <source>
        <dbReference type="EMBL" id="KAF2170856.1"/>
    </source>
</evidence>
<dbReference type="InterPro" id="IPR001509">
    <property type="entry name" value="Epimerase_deHydtase"/>
</dbReference>
<keyword evidence="5" id="KW-1185">Reference proteome</keyword>
<keyword evidence="1" id="KW-0560">Oxidoreductase</keyword>